<proteinExistence type="predicted"/>
<dbReference type="KEGG" id="mbg:BN140_3061"/>
<keyword evidence="2" id="KW-1185">Reference proteome</keyword>
<reference evidence="2" key="1">
    <citation type="journal article" date="2012" name="J. Bacteriol.">
        <title>Complete genome sequence of the hydrogenotrophic, methanogenic archaeon Methanoculleus bourgensis strain MS2T, isolated from a sewage sludge digester.</title>
        <authorList>
            <person name="Maus I."/>
            <person name="Wibberg D."/>
            <person name="Stantscheff R."/>
            <person name="Eikmeyer F.G."/>
            <person name="Seffner A."/>
            <person name="Boelter J."/>
            <person name="Szczepanowski R."/>
            <person name="Blom J."/>
            <person name="Jaenicke S."/>
            <person name="Konig H."/>
            <person name="Puhler A."/>
            <person name="Schluter A."/>
        </authorList>
    </citation>
    <scope>NUCLEOTIDE SEQUENCE [LARGE SCALE GENOMIC DNA]</scope>
    <source>
        <strain evidence="2">ATCC 43281 / DSM 3045 / OCM 15 / MS2</strain>
    </source>
</reference>
<sequence length="199" mass="22130">MGIGIHICYSPRAITDSLALLAVLSVRSMAASFAAIICLCSTRNSSRIREYIEFEPLRDLPDLLGGSSQNATQSTNFIKRISDRISRTRRTPSCTSRSMLSYPCENILCPSFLFRCYELPAPCQSRRIVLYESFFNDHSFTSIANSRILRGRPSGAIITEFKVITPIHFRVRSSCSTIISCSGTYSPCAPSGRLIAIRL</sequence>
<evidence type="ECO:0000313" key="2">
    <source>
        <dbReference type="Proteomes" id="UP000009007"/>
    </source>
</evidence>
<name>W6PQK1_METBM</name>
<dbReference type="HOGENOM" id="CLU_1369521_0_0_2"/>
<organism evidence="1 2">
    <name type="scientific">Methanoculleus bourgensis (strain ATCC 43281 / DSM 3045 / OCM 15 / MS2)</name>
    <name type="common">Methanogenium bourgense</name>
    <dbReference type="NCBI Taxonomy" id="1201294"/>
    <lineage>
        <taxon>Archaea</taxon>
        <taxon>Methanobacteriati</taxon>
        <taxon>Methanobacteriota</taxon>
        <taxon>Stenosarchaea group</taxon>
        <taxon>Methanomicrobia</taxon>
        <taxon>Methanomicrobiales</taxon>
        <taxon>Methanomicrobiaceae</taxon>
        <taxon>Methanoculleus</taxon>
    </lineage>
</organism>
<dbReference type="Proteomes" id="UP000009007">
    <property type="component" value="Chromosome I"/>
</dbReference>
<dbReference type="AlphaFoldDB" id="W6PQK1"/>
<evidence type="ECO:0000313" key="1">
    <source>
        <dbReference type="EMBL" id="CDM26170.1"/>
    </source>
</evidence>
<protein>
    <submittedName>
        <fullName evidence="1">Uncharacterized protein</fullName>
    </submittedName>
</protein>
<dbReference type="EMBL" id="HE964772">
    <property type="protein sequence ID" value="CDM26170.1"/>
    <property type="molecule type" value="Genomic_DNA"/>
</dbReference>
<gene>
    <name evidence="1" type="ordered locus">BN140_3061</name>
</gene>
<accession>W6PQK1</accession>